<evidence type="ECO:0000259" key="8">
    <source>
        <dbReference type="Pfam" id="PF02771"/>
    </source>
</evidence>
<dbReference type="Proteomes" id="UP001314170">
    <property type="component" value="Unassembled WGS sequence"/>
</dbReference>
<feature type="domain" description="Acyl-CoA oxidase/dehydrogenase middle" evidence="7">
    <location>
        <begin position="126"/>
        <end position="220"/>
    </location>
</feature>
<feature type="domain" description="Acyl-CoA dehydrogenase/oxidase C-terminal" evidence="6">
    <location>
        <begin position="259"/>
        <end position="405"/>
    </location>
</feature>
<evidence type="ECO:0000313" key="10">
    <source>
        <dbReference type="Proteomes" id="UP001314170"/>
    </source>
</evidence>
<keyword evidence="5" id="KW-0560">Oxidoreductase</keyword>
<dbReference type="InterPro" id="IPR036250">
    <property type="entry name" value="AcylCo_DH-like_C"/>
</dbReference>
<protein>
    <recommendedName>
        <fullName evidence="11">Isovaleryl-CoA dehydrogenase</fullName>
    </recommendedName>
</protein>
<keyword evidence="10" id="KW-1185">Reference proteome</keyword>
<organism evidence="9 10">
    <name type="scientific">Dovyalis caffra</name>
    <dbReference type="NCBI Taxonomy" id="77055"/>
    <lineage>
        <taxon>Eukaryota</taxon>
        <taxon>Viridiplantae</taxon>
        <taxon>Streptophyta</taxon>
        <taxon>Embryophyta</taxon>
        <taxon>Tracheophyta</taxon>
        <taxon>Spermatophyta</taxon>
        <taxon>Magnoliopsida</taxon>
        <taxon>eudicotyledons</taxon>
        <taxon>Gunneridae</taxon>
        <taxon>Pentapetalae</taxon>
        <taxon>rosids</taxon>
        <taxon>fabids</taxon>
        <taxon>Malpighiales</taxon>
        <taxon>Salicaceae</taxon>
        <taxon>Flacourtieae</taxon>
        <taxon>Dovyalis</taxon>
    </lineage>
</organism>
<evidence type="ECO:0000259" key="7">
    <source>
        <dbReference type="Pfam" id="PF02770"/>
    </source>
</evidence>
<dbReference type="SUPFAM" id="SSF56645">
    <property type="entry name" value="Acyl-CoA dehydrogenase NM domain-like"/>
    <property type="match status" value="1"/>
</dbReference>
<reference evidence="9 10" key="1">
    <citation type="submission" date="2024-01" db="EMBL/GenBank/DDBJ databases">
        <authorList>
            <person name="Waweru B."/>
        </authorList>
    </citation>
    <scope>NUCLEOTIDE SEQUENCE [LARGE SCALE GENOMIC DNA]</scope>
</reference>
<dbReference type="PROSITE" id="PS00072">
    <property type="entry name" value="ACYL_COA_DH_1"/>
    <property type="match status" value="1"/>
</dbReference>
<evidence type="ECO:0008006" key="11">
    <source>
        <dbReference type="Google" id="ProtNLM"/>
    </source>
</evidence>
<dbReference type="InterPro" id="IPR013786">
    <property type="entry name" value="AcylCoA_DH/ox_N"/>
</dbReference>
<dbReference type="SUPFAM" id="SSF47203">
    <property type="entry name" value="Acyl-CoA dehydrogenase C-terminal domain-like"/>
    <property type="match status" value="1"/>
</dbReference>
<dbReference type="AlphaFoldDB" id="A0AAV1R4L8"/>
<feature type="domain" description="Acyl-CoA dehydrogenase/oxidase N-terminal" evidence="8">
    <location>
        <begin position="43"/>
        <end position="122"/>
    </location>
</feature>
<dbReference type="GO" id="GO:0005739">
    <property type="term" value="C:mitochondrion"/>
    <property type="evidence" value="ECO:0007669"/>
    <property type="project" value="TreeGrafter"/>
</dbReference>
<dbReference type="InterPro" id="IPR009075">
    <property type="entry name" value="AcylCo_DH/oxidase_C"/>
</dbReference>
<sequence>MQRVFRATARRSLSLLNKKNAAASSFSTTSTSLLYDDTQLQEVNLWKLMGDFNLHGITAPEEYGGLGLGYCYHCIAMEEISRASGSVGLSYGAHSNLCINQLVRNGNPAQRQKYLPKLISGEHVGALAMSEPNAGSDVVSMKCKADRVDGGYIINGNKMWCTNGPVAQTLVVYAKTNVTAGSKGITAFIIEKGMPGSFTGDCRFSTAQKLDKLGMRGSDTYVKNALSGDSASHRKNAKFSDHDLNDAQITKDLHICRPGAYVMMSGLDLERLVLAAGPLGIMQACLDIVLPYIRQREQFGRPIGEFQFIQGKIADIYTSLQSSRSYVYSVARDCDTGRIDSKDCAGVILCAAERATQVALQAIQCLGGNGYVNEYATGRLLRDAKLYEIGAGTSEIRRMIIGRELFKQ</sequence>
<dbReference type="Gene3D" id="1.10.540.10">
    <property type="entry name" value="Acyl-CoA dehydrogenase/oxidase, N-terminal domain"/>
    <property type="match status" value="1"/>
</dbReference>
<comment type="caution">
    <text evidence="9">The sequence shown here is derived from an EMBL/GenBank/DDBJ whole genome shotgun (WGS) entry which is preliminary data.</text>
</comment>
<proteinExistence type="inferred from homology"/>
<evidence type="ECO:0000256" key="3">
    <source>
        <dbReference type="ARBA" id="ARBA00022630"/>
    </source>
</evidence>
<dbReference type="Gene3D" id="2.40.110.10">
    <property type="entry name" value="Butyryl-CoA Dehydrogenase, subunit A, domain 2"/>
    <property type="match status" value="1"/>
</dbReference>
<dbReference type="PANTHER" id="PTHR43884">
    <property type="entry name" value="ACYL-COA DEHYDROGENASE"/>
    <property type="match status" value="1"/>
</dbReference>
<dbReference type="Pfam" id="PF02771">
    <property type="entry name" value="Acyl-CoA_dh_N"/>
    <property type="match status" value="1"/>
</dbReference>
<dbReference type="Pfam" id="PF02770">
    <property type="entry name" value="Acyl-CoA_dh_M"/>
    <property type="match status" value="1"/>
</dbReference>
<dbReference type="Gene3D" id="1.20.140.10">
    <property type="entry name" value="Butyryl-CoA Dehydrogenase, subunit A, domain 3"/>
    <property type="match status" value="1"/>
</dbReference>
<accession>A0AAV1R4L8</accession>
<dbReference type="PANTHER" id="PTHR43884:SF12">
    <property type="entry name" value="ISOVALERYL-COA DEHYDROGENASE, MITOCHONDRIAL-RELATED"/>
    <property type="match status" value="1"/>
</dbReference>
<name>A0AAV1R4L8_9ROSI</name>
<dbReference type="PROSITE" id="PS00073">
    <property type="entry name" value="ACYL_COA_DH_2"/>
    <property type="match status" value="1"/>
</dbReference>
<dbReference type="InterPro" id="IPR006089">
    <property type="entry name" value="Acyl-CoA_DH_CS"/>
</dbReference>
<dbReference type="Pfam" id="PF00441">
    <property type="entry name" value="Acyl-CoA_dh_1"/>
    <property type="match status" value="1"/>
</dbReference>
<dbReference type="FunFam" id="1.10.540.10:FF:000007">
    <property type="entry name" value="Isovaleryl-CoA dehydrogenase, mitochondrial"/>
    <property type="match status" value="1"/>
</dbReference>
<dbReference type="GO" id="GO:0008470">
    <property type="term" value="F:3-methylbutanoyl-CoA dehydrogenase activity"/>
    <property type="evidence" value="ECO:0007669"/>
    <property type="project" value="TreeGrafter"/>
</dbReference>
<dbReference type="GO" id="GO:0006552">
    <property type="term" value="P:L-leucine catabolic process"/>
    <property type="evidence" value="ECO:0007669"/>
    <property type="project" value="TreeGrafter"/>
</dbReference>
<dbReference type="InterPro" id="IPR006091">
    <property type="entry name" value="Acyl-CoA_Oxase/DH_mid-dom"/>
</dbReference>
<evidence type="ECO:0000313" key="9">
    <source>
        <dbReference type="EMBL" id="CAK7327430.1"/>
    </source>
</evidence>
<evidence type="ECO:0000256" key="5">
    <source>
        <dbReference type="RuleBase" id="RU362125"/>
    </source>
</evidence>
<dbReference type="FunFam" id="1.20.140.10:FF:000003">
    <property type="entry name" value="isovaleryl-CoA dehydrogenase, mitochondrial"/>
    <property type="match status" value="1"/>
</dbReference>
<comment type="similarity">
    <text evidence="2 5">Belongs to the acyl-CoA dehydrogenase family.</text>
</comment>
<evidence type="ECO:0000256" key="2">
    <source>
        <dbReference type="ARBA" id="ARBA00009347"/>
    </source>
</evidence>
<comment type="cofactor">
    <cofactor evidence="1 5">
        <name>FAD</name>
        <dbReference type="ChEBI" id="CHEBI:57692"/>
    </cofactor>
</comment>
<evidence type="ECO:0000259" key="6">
    <source>
        <dbReference type="Pfam" id="PF00441"/>
    </source>
</evidence>
<keyword evidence="4 5" id="KW-0274">FAD</keyword>
<dbReference type="InterPro" id="IPR046373">
    <property type="entry name" value="Acyl-CoA_Oxase/DH_mid-dom_sf"/>
</dbReference>
<keyword evidence="3 5" id="KW-0285">Flavoprotein</keyword>
<evidence type="ECO:0000256" key="4">
    <source>
        <dbReference type="ARBA" id="ARBA00022827"/>
    </source>
</evidence>
<evidence type="ECO:0000256" key="1">
    <source>
        <dbReference type="ARBA" id="ARBA00001974"/>
    </source>
</evidence>
<dbReference type="InterPro" id="IPR037069">
    <property type="entry name" value="AcylCoA_DH/ox_N_sf"/>
</dbReference>
<gene>
    <name evidence="9" type="ORF">DCAF_LOCUS5142</name>
</gene>
<dbReference type="EMBL" id="CAWUPB010000851">
    <property type="protein sequence ID" value="CAK7327430.1"/>
    <property type="molecule type" value="Genomic_DNA"/>
</dbReference>
<dbReference type="InterPro" id="IPR009100">
    <property type="entry name" value="AcylCoA_DH/oxidase_NM_dom_sf"/>
</dbReference>
<dbReference type="GO" id="GO:0050660">
    <property type="term" value="F:flavin adenine dinucleotide binding"/>
    <property type="evidence" value="ECO:0007669"/>
    <property type="project" value="InterPro"/>
</dbReference>